<evidence type="ECO:0000313" key="12">
    <source>
        <dbReference type="Proteomes" id="UP001082703"/>
    </source>
</evidence>
<name>A0ABT4BST3_9FIRM</name>
<dbReference type="Proteomes" id="UP001082703">
    <property type="component" value="Unassembled WGS sequence"/>
</dbReference>
<keyword evidence="7 11" id="KW-0067">ATP-binding</keyword>
<protein>
    <submittedName>
        <fullName evidence="11">Sugar ABC transporter ATP-binding protein</fullName>
    </submittedName>
</protein>
<keyword evidence="4" id="KW-0762">Sugar transport</keyword>
<dbReference type="SUPFAM" id="SSF52540">
    <property type="entry name" value="P-loop containing nucleoside triphosphate hydrolases"/>
    <property type="match status" value="2"/>
</dbReference>
<keyword evidence="6" id="KW-0547">Nucleotide-binding</keyword>
<keyword evidence="5" id="KW-0677">Repeat</keyword>
<keyword evidence="1" id="KW-0813">Transport</keyword>
<evidence type="ECO:0000313" key="11">
    <source>
        <dbReference type="EMBL" id="MCY1713949.1"/>
    </source>
</evidence>
<dbReference type="InterPro" id="IPR003593">
    <property type="entry name" value="AAA+_ATPase"/>
</dbReference>
<comment type="caution">
    <text evidence="11">The sequence shown here is derived from an EMBL/GenBank/DDBJ whole genome shotgun (WGS) entry which is preliminary data.</text>
</comment>
<evidence type="ECO:0000256" key="4">
    <source>
        <dbReference type="ARBA" id="ARBA00022597"/>
    </source>
</evidence>
<dbReference type="EMBL" id="JAPOHA010000005">
    <property type="protein sequence ID" value="MCY1713949.1"/>
    <property type="molecule type" value="Genomic_DNA"/>
</dbReference>
<keyword evidence="2" id="KW-1003">Cell membrane</keyword>
<keyword evidence="3" id="KW-0997">Cell inner membrane</keyword>
<dbReference type="Gene3D" id="3.40.50.300">
    <property type="entry name" value="P-loop containing nucleotide triphosphate hydrolases"/>
    <property type="match status" value="2"/>
</dbReference>
<feature type="domain" description="ABC transporter" evidence="10">
    <location>
        <begin position="19"/>
        <end position="512"/>
    </location>
</feature>
<evidence type="ECO:0000256" key="3">
    <source>
        <dbReference type="ARBA" id="ARBA00022519"/>
    </source>
</evidence>
<evidence type="ECO:0000259" key="10">
    <source>
        <dbReference type="PROSITE" id="PS50893"/>
    </source>
</evidence>
<dbReference type="CDD" id="cd03216">
    <property type="entry name" value="ABC_Carb_Monos_I"/>
    <property type="match status" value="1"/>
</dbReference>
<accession>A0ABT4BST3</accession>
<dbReference type="Pfam" id="PF00005">
    <property type="entry name" value="ABC_tran"/>
    <property type="match status" value="2"/>
</dbReference>
<dbReference type="SMART" id="SM00382">
    <property type="entry name" value="AAA"/>
    <property type="match status" value="2"/>
</dbReference>
<dbReference type="PANTHER" id="PTHR43790:SF6">
    <property type="entry name" value="ARABINOSE IMPORT ATP-BINDING PROTEIN ARAG"/>
    <property type="match status" value="1"/>
</dbReference>
<evidence type="ECO:0000256" key="6">
    <source>
        <dbReference type="ARBA" id="ARBA00022741"/>
    </source>
</evidence>
<reference evidence="11 12" key="1">
    <citation type="submission" date="2022-11" db="EMBL/GenBank/DDBJ databases">
        <authorList>
            <person name="Caiyu Z."/>
        </authorList>
    </citation>
    <scope>NUCLEOTIDE SEQUENCE [LARGE SCALE GENOMIC DNA]</scope>
    <source>
        <strain evidence="11 12">YR-4</strain>
    </source>
</reference>
<dbReference type="InterPro" id="IPR027417">
    <property type="entry name" value="P-loop_NTPase"/>
</dbReference>
<sequence length="517" mass="57503">MEFSKSEPAKEDEQLGSTLEFKNISKYFPGVVALDDICFQAHSGEVLAFLGENGAGKSTLLKVLNGDYQPDKGQYLLDGVEKHFRTPHEAIEEGISVIYQERQILMELSVAENIYLGRMPANKMGVINIRQANKMAQKIISDFGLPISPQTKVKDLSIAYQQMVEIMKAYSRENLKVICFDEPTASLSDSEIQCLFDIIRKLKREDKIIIYVSHRMDELREITDKTAVFKDGRYVTTVANGEVSEKELIKMMVGRDLGDVYKNLDRDKTIGDVLLEVKNVSSDYVKENSFQLRRGEVLGFSGLVGAGRTELMRAIIGADHMRTGEVFLEGKKILNRSPKDAMDNGIVLVPEDRKMQGILANLSVKGNINISMLDQNSNQFGIMDPGKEEKTAAQGIQEFRIKTPSPDKKILELSGGNQQKCIVARWIATNPKVLILDEPTKGIDVGAKSEFYSMICAFAKQGLGVILISSELPEVIGLSDRIIIMKSLKIVGEVSHAEATEDRILSMSMIGGDNIHE</sequence>
<keyword evidence="8" id="KW-1278">Translocase</keyword>
<evidence type="ECO:0000256" key="5">
    <source>
        <dbReference type="ARBA" id="ARBA00022737"/>
    </source>
</evidence>
<evidence type="ECO:0000256" key="9">
    <source>
        <dbReference type="ARBA" id="ARBA00023136"/>
    </source>
</evidence>
<dbReference type="RefSeq" id="WP_268057993.1">
    <property type="nucleotide sequence ID" value="NZ_JAPOHA010000005.1"/>
</dbReference>
<evidence type="ECO:0000256" key="8">
    <source>
        <dbReference type="ARBA" id="ARBA00022967"/>
    </source>
</evidence>
<evidence type="ECO:0000256" key="7">
    <source>
        <dbReference type="ARBA" id="ARBA00022840"/>
    </source>
</evidence>
<gene>
    <name evidence="11" type="ORF">OUY18_06745</name>
</gene>
<proteinExistence type="predicted"/>
<evidence type="ECO:0000256" key="2">
    <source>
        <dbReference type="ARBA" id="ARBA00022475"/>
    </source>
</evidence>
<dbReference type="CDD" id="cd03215">
    <property type="entry name" value="ABC_Carb_Monos_II"/>
    <property type="match status" value="1"/>
</dbReference>
<dbReference type="InterPro" id="IPR003439">
    <property type="entry name" value="ABC_transporter-like_ATP-bd"/>
</dbReference>
<dbReference type="PROSITE" id="PS50893">
    <property type="entry name" value="ABC_TRANSPORTER_2"/>
    <property type="match status" value="1"/>
</dbReference>
<dbReference type="GO" id="GO:0005524">
    <property type="term" value="F:ATP binding"/>
    <property type="evidence" value="ECO:0007669"/>
    <property type="project" value="UniProtKB-KW"/>
</dbReference>
<dbReference type="PANTHER" id="PTHR43790">
    <property type="entry name" value="CARBOHYDRATE TRANSPORT ATP-BINDING PROTEIN MG119-RELATED"/>
    <property type="match status" value="1"/>
</dbReference>
<dbReference type="InterPro" id="IPR050107">
    <property type="entry name" value="ABC_carbohydrate_import_ATPase"/>
</dbReference>
<keyword evidence="9" id="KW-0472">Membrane</keyword>
<keyword evidence="12" id="KW-1185">Reference proteome</keyword>
<organism evidence="11 12">
    <name type="scientific">Caproiciproducens galactitolivorans</name>
    <dbReference type="NCBI Taxonomy" id="642589"/>
    <lineage>
        <taxon>Bacteria</taxon>
        <taxon>Bacillati</taxon>
        <taxon>Bacillota</taxon>
        <taxon>Clostridia</taxon>
        <taxon>Eubacteriales</taxon>
        <taxon>Acutalibacteraceae</taxon>
        <taxon>Caproiciproducens</taxon>
    </lineage>
</organism>
<evidence type="ECO:0000256" key="1">
    <source>
        <dbReference type="ARBA" id="ARBA00022448"/>
    </source>
</evidence>